<name>A0ABW7C829_9CYAN</name>
<evidence type="ECO:0000313" key="2">
    <source>
        <dbReference type="EMBL" id="MFG3817335.1"/>
    </source>
</evidence>
<gene>
    <name evidence="2" type="ORF">VPK24_06765</name>
</gene>
<keyword evidence="1" id="KW-1133">Transmembrane helix</keyword>
<keyword evidence="1" id="KW-0812">Transmembrane</keyword>
<comment type="caution">
    <text evidence="2">The sequence shown here is derived from an EMBL/GenBank/DDBJ whole genome shotgun (WGS) entry which is preliminary data.</text>
</comment>
<dbReference type="EMBL" id="JAZAQF010000034">
    <property type="protein sequence ID" value="MFG3817335.1"/>
    <property type="molecule type" value="Genomic_DNA"/>
</dbReference>
<dbReference type="PANTHER" id="PTHR34351:SF1">
    <property type="entry name" value="SLR1927 PROTEIN"/>
    <property type="match status" value="1"/>
</dbReference>
<sequence>MFKLLATVRHRWVMWLMGWETRLVSPSFQGALLGAIALFLFGAATNAMAGWLYVMSGVLLALMLVAAVLTARSLGGLSANRSPIQPISVDDLAVVECRITNHARSARSLLQWVDRPPAPLPVASGSIALIPAQGSITIQAQFRAQRRGIYRWPNLTLRSGAPFGLFWRQQPITAPAKLVVYPRVWPLAQCPIVDWMGEGDAQNAAGDRALRLGTEGLTRSLRPYRWGDSTRLIHWRSSARFGELQVRELETAATGPDLIVALDSAIAWDPEDFEQAVEAAASMYVYASRCYLDPFLWTAATGLVRGRQVVLETLAGTQAGELAEHEPPSRAVLWLTSAVDRVSQLPDRSRWLLWLPPGRELAGGLLGRQAQGRVISRDRPIPEQLQAGNHPL</sequence>
<reference evidence="3" key="1">
    <citation type="journal article" date="2024" name="Algal Res.">
        <title>Biochemical, toxicological and genomic investigation of a high-biomass producing Limnothrix strain isolated from Italian shallow drinking water reservoir.</title>
        <authorList>
            <person name="Simonazzi M."/>
            <person name="Shishido T.K."/>
            <person name="Delbaje E."/>
            <person name="Wahlsten M."/>
            <person name="Fewer D.P."/>
            <person name="Sivonen K."/>
            <person name="Pezzolesi L."/>
            <person name="Pistocchi R."/>
        </authorList>
    </citation>
    <scope>NUCLEOTIDE SEQUENCE [LARGE SCALE GENOMIC DNA]</scope>
    <source>
        <strain evidence="3">LRLZ20PSL1</strain>
    </source>
</reference>
<keyword evidence="3" id="KW-1185">Reference proteome</keyword>
<proteinExistence type="predicted"/>
<evidence type="ECO:0000313" key="3">
    <source>
        <dbReference type="Proteomes" id="UP001604335"/>
    </source>
</evidence>
<keyword evidence="1" id="KW-0472">Membrane</keyword>
<organism evidence="2 3">
    <name type="scientific">Limnothrix redekei LRLZ20PSL1</name>
    <dbReference type="NCBI Taxonomy" id="3112953"/>
    <lineage>
        <taxon>Bacteria</taxon>
        <taxon>Bacillati</taxon>
        <taxon>Cyanobacteriota</taxon>
        <taxon>Cyanophyceae</taxon>
        <taxon>Pseudanabaenales</taxon>
        <taxon>Pseudanabaenaceae</taxon>
        <taxon>Limnothrix</taxon>
    </lineage>
</organism>
<evidence type="ECO:0000256" key="1">
    <source>
        <dbReference type="SAM" id="Phobius"/>
    </source>
</evidence>
<dbReference type="RefSeq" id="WP_393011588.1">
    <property type="nucleotide sequence ID" value="NZ_JAZAQF010000034.1"/>
</dbReference>
<dbReference type="Proteomes" id="UP001604335">
    <property type="component" value="Unassembled WGS sequence"/>
</dbReference>
<dbReference type="PANTHER" id="PTHR34351">
    <property type="entry name" value="SLR1927 PROTEIN-RELATED"/>
    <property type="match status" value="1"/>
</dbReference>
<feature type="transmembrane region" description="Helical" evidence="1">
    <location>
        <begin position="50"/>
        <end position="71"/>
    </location>
</feature>
<feature type="transmembrane region" description="Helical" evidence="1">
    <location>
        <begin position="21"/>
        <end position="44"/>
    </location>
</feature>
<accession>A0ABW7C829</accession>
<protein>
    <submittedName>
        <fullName evidence="2">DUF58 domain-containing protein</fullName>
    </submittedName>
</protein>